<dbReference type="Proteomes" id="UP000238479">
    <property type="component" value="Chromosome 7"/>
</dbReference>
<keyword evidence="1" id="KW-0808">Transferase</keyword>
<dbReference type="AlphaFoldDB" id="A0A2P6PBD1"/>
<protein>
    <submittedName>
        <fullName evidence="1">Putative RNA-directed DNA polymerase</fullName>
        <ecNumber evidence="1">2.7.7.49</ecNumber>
    </submittedName>
</protein>
<evidence type="ECO:0000313" key="1">
    <source>
        <dbReference type="EMBL" id="PRQ19236.1"/>
    </source>
</evidence>
<dbReference type="CDD" id="cd09272">
    <property type="entry name" value="RNase_HI_RT_Ty1"/>
    <property type="match status" value="1"/>
</dbReference>
<evidence type="ECO:0000313" key="2">
    <source>
        <dbReference type="Proteomes" id="UP000238479"/>
    </source>
</evidence>
<dbReference type="OMA" id="DNISAYM"/>
<dbReference type="PANTHER" id="PTHR11439">
    <property type="entry name" value="GAG-POL-RELATED RETROTRANSPOSON"/>
    <property type="match status" value="1"/>
</dbReference>
<name>A0A2P6PBD1_ROSCH</name>
<dbReference type="STRING" id="74649.A0A2P6PBD1"/>
<organism evidence="1 2">
    <name type="scientific">Rosa chinensis</name>
    <name type="common">China rose</name>
    <dbReference type="NCBI Taxonomy" id="74649"/>
    <lineage>
        <taxon>Eukaryota</taxon>
        <taxon>Viridiplantae</taxon>
        <taxon>Streptophyta</taxon>
        <taxon>Embryophyta</taxon>
        <taxon>Tracheophyta</taxon>
        <taxon>Spermatophyta</taxon>
        <taxon>Magnoliopsida</taxon>
        <taxon>eudicotyledons</taxon>
        <taxon>Gunneridae</taxon>
        <taxon>Pentapetalae</taxon>
        <taxon>rosids</taxon>
        <taxon>fabids</taxon>
        <taxon>Rosales</taxon>
        <taxon>Rosaceae</taxon>
        <taxon>Rosoideae</taxon>
        <taxon>Rosoideae incertae sedis</taxon>
        <taxon>Rosa</taxon>
    </lineage>
</organism>
<keyword evidence="2" id="KW-1185">Reference proteome</keyword>
<dbReference type="EMBL" id="PDCK01000045">
    <property type="protein sequence ID" value="PRQ19236.1"/>
    <property type="molecule type" value="Genomic_DNA"/>
</dbReference>
<comment type="caution">
    <text evidence="1">The sequence shown here is derived from an EMBL/GenBank/DDBJ whole genome shotgun (WGS) entry which is preliminary data.</text>
</comment>
<sequence length="115" mass="13396">MAHGVCEMLWLRHLLRDLGFKQKKVMPIYYDNKAAIEIAHNPIQHDRTKHVEVDRHFIKEKLDGQIISFPFVPTKEQLANILTKAISSKTFYDSLDKQGQIHLRGWLGCSPTQDR</sequence>
<dbReference type="PANTHER" id="PTHR11439:SF463">
    <property type="entry name" value="REVERSE TRANSCRIPTASE TY1_COPIA-TYPE DOMAIN-CONTAINING PROTEIN"/>
    <property type="match status" value="1"/>
</dbReference>
<dbReference type="EC" id="2.7.7.49" evidence="1"/>
<reference evidence="1 2" key="1">
    <citation type="journal article" date="2018" name="Nat. Genet.">
        <title>The Rosa genome provides new insights in the design of modern roses.</title>
        <authorList>
            <person name="Bendahmane M."/>
        </authorList>
    </citation>
    <scope>NUCLEOTIDE SEQUENCE [LARGE SCALE GENOMIC DNA]</scope>
    <source>
        <strain evidence="2">cv. Old Blush</strain>
    </source>
</reference>
<dbReference type="Gramene" id="PRQ19236">
    <property type="protein sequence ID" value="PRQ19236"/>
    <property type="gene ID" value="RchiOBHm_Chr7g0214991"/>
</dbReference>
<accession>A0A2P6PBD1</accession>
<keyword evidence="1" id="KW-0695">RNA-directed DNA polymerase</keyword>
<dbReference type="GO" id="GO:0003964">
    <property type="term" value="F:RNA-directed DNA polymerase activity"/>
    <property type="evidence" value="ECO:0007669"/>
    <property type="project" value="UniProtKB-KW"/>
</dbReference>
<gene>
    <name evidence="1" type="ORF">RchiOBHm_Chr7g0214991</name>
</gene>
<keyword evidence="1" id="KW-0548">Nucleotidyltransferase</keyword>
<proteinExistence type="predicted"/>